<evidence type="ECO:0000313" key="11">
    <source>
        <dbReference type="RefSeq" id="XP_014663823.1"/>
    </source>
</evidence>
<keyword evidence="3" id="KW-0677">Repeat</keyword>
<dbReference type="PANTHER" id="PTHR16515:SF49">
    <property type="entry name" value="GASTRULA ZINC FINGER PROTEIN XLCGF49.1-LIKE-RELATED"/>
    <property type="match status" value="1"/>
</dbReference>
<evidence type="ECO:0000313" key="10">
    <source>
        <dbReference type="Proteomes" id="UP000695022"/>
    </source>
</evidence>
<evidence type="ECO:0000256" key="7">
    <source>
        <dbReference type="PROSITE-ProRule" id="PRU00042"/>
    </source>
</evidence>
<evidence type="ECO:0000256" key="8">
    <source>
        <dbReference type="SAM" id="MobiDB-lite"/>
    </source>
</evidence>
<protein>
    <submittedName>
        <fullName evidence="11">Endothelial zinc finger protein induced by tumor necrosis factor alpha-like</fullName>
    </submittedName>
</protein>
<dbReference type="InterPro" id="IPR013087">
    <property type="entry name" value="Znf_C2H2_type"/>
</dbReference>
<name>A0ABM1DV52_PRICU</name>
<evidence type="ECO:0000256" key="6">
    <source>
        <dbReference type="ARBA" id="ARBA00023242"/>
    </source>
</evidence>
<feature type="compositionally biased region" description="Polar residues" evidence="8">
    <location>
        <begin position="155"/>
        <end position="165"/>
    </location>
</feature>
<keyword evidence="6" id="KW-0539">Nucleus</keyword>
<dbReference type="Proteomes" id="UP000695022">
    <property type="component" value="Unplaced"/>
</dbReference>
<evidence type="ECO:0000256" key="5">
    <source>
        <dbReference type="ARBA" id="ARBA00022833"/>
    </source>
</evidence>
<dbReference type="InterPro" id="IPR050331">
    <property type="entry name" value="Zinc_finger"/>
</dbReference>
<evidence type="ECO:0000256" key="4">
    <source>
        <dbReference type="ARBA" id="ARBA00022771"/>
    </source>
</evidence>
<dbReference type="Pfam" id="PF13912">
    <property type="entry name" value="zf-C2H2_6"/>
    <property type="match status" value="1"/>
</dbReference>
<feature type="domain" description="C2H2-type" evidence="9">
    <location>
        <begin position="347"/>
        <end position="374"/>
    </location>
</feature>
<evidence type="ECO:0000259" key="9">
    <source>
        <dbReference type="PROSITE" id="PS50157"/>
    </source>
</evidence>
<dbReference type="PANTHER" id="PTHR16515">
    <property type="entry name" value="PR DOMAIN ZINC FINGER PROTEIN"/>
    <property type="match status" value="1"/>
</dbReference>
<feature type="region of interest" description="Disordered" evidence="8">
    <location>
        <begin position="27"/>
        <end position="178"/>
    </location>
</feature>
<dbReference type="Gene3D" id="3.30.160.60">
    <property type="entry name" value="Classic Zinc Finger"/>
    <property type="match status" value="8"/>
</dbReference>
<feature type="domain" description="C2H2-type" evidence="9">
    <location>
        <begin position="200"/>
        <end position="227"/>
    </location>
</feature>
<feature type="domain" description="C2H2-type" evidence="9">
    <location>
        <begin position="433"/>
        <end position="460"/>
    </location>
</feature>
<dbReference type="PROSITE" id="PS00028">
    <property type="entry name" value="ZINC_FINGER_C2H2_1"/>
    <property type="match status" value="9"/>
</dbReference>
<dbReference type="SMART" id="SM00355">
    <property type="entry name" value="ZnF_C2H2"/>
    <property type="match status" value="12"/>
</dbReference>
<sequence>MKLRKRTTKRNWAFLRSNAMERFMGEFVDEEDGKAEEERIEEKPCIDDLQEEFLHGEAMEEKPDVGELGPSDDPAPENNGELGPGDEPAPENNGELGPGDEPAPENKSELGPGDEPAPENNGELGPGDEPAPENKSELEPGDEPAPENNGERSESPSQTEPATATSHHDSDNNSNVSQDVPLYGRIHAVVNGDAAAAARYTCGVCGESLSSAKNLKRHTNIHTRAEVFTCKVCSRGFIRKDYMVMHMKVHYGKKPHRCILCNKGFVTKLALDSHKVMCRLVDRSRDNHTCETCGEVFSSVRNLKRHVNKHTLEDVYTCPICSRPFLRQDYLQHHMRKKHNGAKYHPYQCTFCYKLFHSNIKLQEHLQTHTGNRSFSCTICHEAFSSILALKVHMRIHLQEKCTKDTSLRRCDICGVGFPGAVSLNKHKLYQHNFCAQCERVFTDRATLEAHKLRHESTDANPYRCDICRRTFAERGDYNSHICAASSTAAVDAPPLVVEADGDDCDEVTIVDDISQPVAPSRGSSPDHLAKVSVAFWQNISNGEDCGAAEPVEGSTGATSAAFKLYEMAGLPIAVESVVGGASLSCPASGSPSPNSVADGDVKASRSYPTLANCLSSGAAPAGELPVQRFQPRANPRKSSTPKRSEVAACKSSASGGLCLSSAVSLPCQQMATSSHQLVDQRVVNMSELSECSHCGMYFSDRTMYIMHMGLHVPDNPWQCNLCGEACHDRYSFAVHVMKTQH</sequence>
<keyword evidence="5" id="KW-0862">Zinc</keyword>
<dbReference type="InterPro" id="IPR036236">
    <property type="entry name" value="Znf_C2H2_sf"/>
</dbReference>
<feature type="domain" description="C2H2-type" evidence="9">
    <location>
        <begin position="228"/>
        <end position="255"/>
    </location>
</feature>
<feature type="domain" description="C2H2-type" evidence="9">
    <location>
        <begin position="375"/>
        <end position="402"/>
    </location>
</feature>
<feature type="domain" description="C2H2-type" evidence="9">
    <location>
        <begin position="288"/>
        <end position="315"/>
    </location>
</feature>
<dbReference type="Pfam" id="PF00096">
    <property type="entry name" value="zf-C2H2"/>
    <property type="match status" value="5"/>
</dbReference>
<keyword evidence="4 7" id="KW-0863">Zinc-finger</keyword>
<evidence type="ECO:0000256" key="1">
    <source>
        <dbReference type="ARBA" id="ARBA00004123"/>
    </source>
</evidence>
<dbReference type="SUPFAM" id="SSF57667">
    <property type="entry name" value="beta-beta-alpha zinc fingers"/>
    <property type="match status" value="6"/>
</dbReference>
<feature type="domain" description="C2H2-type" evidence="9">
    <location>
        <begin position="316"/>
        <end position="344"/>
    </location>
</feature>
<accession>A0ABM1DV52</accession>
<organism evidence="10 11">
    <name type="scientific">Priapulus caudatus</name>
    <name type="common">Priapulid worm</name>
    <dbReference type="NCBI Taxonomy" id="37621"/>
    <lineage>
        <taxon>Eukaryota</taxon>
        <taxon>Metazoa</taxon>
        <taxon>Ecdysozoa</taxon>
        <taxon>Scalidophora</taxon>
        <taxon>Priapulida</taxon>
        <taxon>Priapulimorpha</taxon>
        <taxon>Priapulimorphida</taxon>
        <taxon>Priapulidae</taxon>
        <taxon>Priapulus</taxon>
    </lineage>
</organism>
<dbReference type="GeneID" id="106806411"/>
<proteinExistence type="predicted"/>
<evidence type="ECO:0000256" key="3">
    <source>
        <dbReference type="ARBA" id="ARBA00022737"/>
    </source>
</evidence>
<reference evidence="11" key="1">
    <citation type="submission" date="2025-08" db="UniProtKB">
        <authorList>
            <consortium name="RefSeq"/>
        </authorList>
    </citation>
    <scope>IDENTIFICATION</scope>
</reference>
<comment type="subcellular location">
    <subcellularLocation>
        <location evidence="1">Nucleus</location>
    </subcellularLocation>
</comment>
<evidence type="ECO:0000256" key="2">
    <source>
        <dbReference type="ARBA" id="ARBA00022723"/>
    </source>
</evidence>
<dbReference type="PROSITE" id="PS50157">
    <property type="entry name" value="ZINC_FINGER_C2H2_2"/>
    <property type="match status" value="8"/>
</dbReference>
<gene>
    <name evidence="11" type="primary">LOC106806411</name>
</gene>
<keyword evidence="10" id="KW-1185">Reference proteome</keyword>
<keyword evidence="2" id="KW-0479">Metal-binding</keyword>
<feature type="domain" description="C2H2-type" evidence="9">
    <location>
        <begin position="690"/>
        <end position="717"/>
    </location>
</feature>
<feature type="compositionally biased region" description="Basic and acidic residues" evidence="8">
    <location>
        <begin position="36"/>
        <end position="65"/>
    </location>
</feature>
<dbReference type="RefSeq" id="XP_014663823.1">
    <property type="nucleotide sequence ID" value="XM_014808337.1"/>
</dbReference>